<accession>A0A1T5DW17</accession>
<protein>
    <submittedName>
        <fullName evidence="2">Uncharacterized protein</fullName>
    </submittedName>
</protein>
<name>A0A1T5DW17_9FLAO</name>
<reference evidence="3" key="1">
    <citation type="submission" date="2017-02" db="EMBL/GenBank/DDBJ databases">
        <authorList>
            <person name="Varghese N."/>
            <person name="Submissions S."/>
        </authorList>
    </citation>
    <scope>NUCLEOTIDE SEQUENCE [LARGE SCALE GENOMIC DNA]</scope>
    <source>
        <strain evidence="3">DSM 23546</strain>
    </source>
</reference>
<proteinExistence type="predicted"/>
<sequence length="58" mass="6192">MKKVTSILAVAVMALGMATFVIENTASEFDFMNDISKALACDDCSSDVPPRHGKTLIS</sequence>
<feature type="signal peptide" evidence="1">
    <location>
        <begin position="1"/>
        <end position="23"/>
    </location>
</feature>
<dbReference type="RefSeq" id="WP_159447559.1">
    <property type="nucleotide sequence ID" value="NZ_FUYL01000010.1"/>
</dbReference>
<dbReference type="Proteomes" id="UP000190339">
    <property type="component" value="Unassembled WGS sequence"/>
</dbReference>
<keyword evidence="1" id="KW-0732">Signal</keyword>
<dbReference type="OrthoDB" id="1179813at2"/>
<evidence type="ECO:0000313" key="3">
    <source>
        <dbReference type="Proteomes" id="UP000190339"/>
    </source>
</evidence>
<feature type="chain" id="PRO_5013250664" evidence="1">
    <location>
        <begin position="24"/>
        <end position="58"/>
    </location>
</feature>
<organism evidence="2 3">
    <name type="scientific">Maribacter arcticus</name>
    <dbReference type="NCBI Taxonomy" id="561365"/>
    <lineage>
        <taxon>Bacteria</taxon>
        <taxon>Pseudomonadati</taxon>
        <taxon>Bacteroidota</taxon>
        <taxon>Flavobacteriia</taxon>
        <taxon>Flavobacteriales</taxon>
        <taxon>Flavobacteriaceae</taxon>
        <taxon>Maribacter</taxon>
    </lineage>
</organism>
<dbReference type="AlphaFoldDB" id="A0A1T5DW17"/>
<gene>
    <name evidence="2" type="ORF">SAMN05660866_03156</name>
</gene>
<dbReference type="STRING" id="561365.SAMN05660866_03156"/>
<evidence type="ECO:0000313" key="2">
    <source>
        <dbReference type="EMBL" id="SKB75746.1"/>
    </source>
</evidence>
<dbReference type="EMBL" id="FUYL01000010">
    <property type="protein sequence ID" value="SKB75746.1"/>
    <property type="molecule type" value="Genomic_DNA"/>
</dbReference>
<keyword evidence="3" id="KW-1185">Reference proteome</keyword>
<evidence type="ECO:0000256" key="1">
    <source>
        <dbReference type="SAM" id="SignalP"/>
    </source>
</evidence>